<dbReference type="InterPro" id="IPR053735">
    <property type="entry name" value="Type_III_TA_endoRNase"/>
</dbReference>
<keyword evidence="2" id="KW-0614">Plasmid</keyword>
<dbReference type="GO" id="GO:0003723">
    <property type="term" value="F:RNA binding"/>
    <property type="evidence" value="ECO:0007669"/>
    <property type="project" value="InterPro"/>
</dbReference>
<protein>
    <recommendedName>
        <fullName evidence="3">Type III toxin-antitoxin system ToxN/AbiQ family toxin</fullName>
    </recommendedName>
</protein>
<dbReference type="InterPro" id="IPR025911">
    <property type="entry name" value="ToxN/AbiQ_toxin"/>
</dbReference>
<reference evidence="2" key="1">
    <citation type="journal article" date="2017" name="Front. Microbiol.">
        <title>Identification of Novel Conjugative Plasmids with Multiple Copies of fosB that Confer High-Level Fosfomycin Resistance to Vancomycin-Resistant Enterococci.</title>
        <authorList>
            <person name="Sun L."/>
            <person name="Zhang P."/>
            <person name="Qu T."/>
            <person name="Chen Y."/>
            <person name="Hua X."/>
            <person name="Shi K."/>
            <person name="Yu Y."/>
        </authorList>
    </citation>
    <scope>NUCLEOTIDE SEQUENCE</scope>
    <source>
        <strain evidence="2">19081</strain>
        <plasmid evidence="2">pEA19081</plasmid>
    </source>
</reference>
<dbReference type="Gene3D" id="3.10.129.130">
    <property type="match status" value="1"/>
</dbReference>
<evidence type="ECO:0000256" key="1">
    <source>
        <dbReference type="SAM" id="MobiDB-lite"/>
    </source>
</evidence>
<accession>A0A286KC60</accession>
<sequence length="201" mass="23358">MKINNSPPKNPKDKAKLFTIENEYINKLKSIDSRVQNNYKGQRLYYKSDLEVGEGINYYVPLSSAKESQKKITNKSVFKLYGDKAQEDFLGVLHINNLIPVPDQYAKIWSPLAKTDERYLTLVIKQARYIKAHEEEINKDCKLMVDSNMGTLDPVYFSKNRKDIMTYKRITSDLTKLEQVSKAERNTSDSVRHRSNDIEIN</sequence>
<dbReference type="EMBL" id="KX976485">
    <property type="protein sequence ID" value="APB62503.1"/>
    <property type="molecule type" value="Genomic_DNA"/>
</dbReference>
<proteinExistence type="predicted"/>
<organism evidence="2">
    <name type="scientific">Enterococcus avium</name>
    <name type="common">Streptococcus avium</name>
    <dbReference type="NCBI Taxonomy" id="33945"/>
    <lineage>
        <taxon>Bacteria</taxon>
        <taxon>Bacillati</taxon>
        <taxon>Bacillota</taxon>
        <taxon>Bacilli</taxon>
        <taxon>Lactobacillales</taxon>
        <taxon>Enterococcaceae</taxon>
        <taxon>Enterococcus</taxon>
    </lineage>
</organism>
<dbReference type="GO" id="GO:0004521">
    <property type="term" value="F:RNA endonuclease activity"/>
    <property type="evidence" value="ECO:0007669"/>
    <property type="project" value="InterPro"/>
</dbReference>
<dbReference type="AlphaFoldDB" id="A0A286KC60"/>
<dbReference type="RefSeq" id="WP_010723779.1">
    <property type="nucleotide sequence ID" value="NZ_KX976485.1"/>
</dbReference>
<dbReference type="Pfam" id="PF13958">
    <property type="entry name" value="ToxN_toxin"/>
    <property type="match status" value="1"/>
</dbReference>
<feature type="region of interest" description="Disordered" evidence="1">
    <location>
        <begin position="181"/>
        <end position="201"/>
    </location>
</feature>
<gene>
    <name evidence="2" type="ORF">pEA19081_p7</name>
</gene>
<geneLocation type="plasmid" evidence="2">
    <name>pEA19081</name>
</geneLocation>
<evidence type="ECO:0000313" key="2">
    <source>
        <dbReference type="EMBL" id="APB62503.1"/>
    </source>
</evidence>
<evidence type="ECO:0008006" key="3">
    <source>
        <dbReference type="Google" id="ProtNLM"/>
    </source>
</evidence>
<name>A0A286KC60_ENTAV</name>